<dbReference type="AlphaFoldDB" id="A0A852VJS9"/>
<dbReference type="PROSITE" id="PS51257">
    <property type="entry name" value="PROKAR_LIPOPROTEIN"/>
    <property type="match status" value="1"/>
</dbReference>
<feature type="compositionally biased region" description="Gly residues" evidence="1">
    <location>
        <begin position="204"/>
        <end position="213"/>
    </location>
</feature>
<protein>
    <recommendedName>
        <fullName evidence="4">Collagen-like protein</fullName>
    </recommendedName>
</protein>
<dbReference type="Proteomes" id="UP000564385">
    <property type="component" value="Unassembled WGS sequence"/>
</dbReference>
<evidence type="ECO:0000313" key="2">
    <source>
        <dbReference type="EMBL" id="NYF91890.1"/>
    </source>
</evidence>
<gene>
    <name evidence="2" type="ORF">HDF08_004009</name>
</gene>
<evidence type="ECO:0000313" key="3">
    <source>
        <dbReference type="Proteomes" id="UP000564385"/>
    </source>
</evidence>
<sequence length="343" mass="34004">MESKNVSSFGSLSFSPFRQMAWLGLASAFVLTGCSSIQVRLGQRISLAKTPVTSIEASLSKDPGIAPGQKASLIATLIGPNGAVLVTEGAGKGKVLWKDLAVTTSVVSVNKKGVLSLPRDPRVSDGKTGHVTITVPSQPSVRADLDVPVRYDISFVSNFSGSGGSIGFNGTDGMSGSSGSMGSIDGNNPSAGGDGTDGTNGSDGQDGGSGGDGPSVQMRVALRSGTHPLLQLGVSAAGHKERFYLVDPQGGSLSVTSSGGAGGSGGKGGRGGSGGSGGIGIPSGQNGRNGLDGRDGSNGTAGNAGAITVIYDPQTKPFLTALHIGGHGGPQPVFEEEAVAPLW</sequence>
<evidence type="ECO:0000256" key="1">
    <source>
        <dbReference type="SAM" id="MobiDB-lite"/>
    </source>
</evidence>
<feature type="compositionally biased region" description="Low complexity" evidence="1">
    <location>
        <begin position="174"/>
        <end position="183"/>
    </location>
</feature>
<reference evidence="2 3" key="1">
    <citation type="submission" date="2020-07" db="EMBL/GenBank/DDBJ databases">
        <title>Genomic Encyclopedia of Type Strains, Phase IV (KMG-V): Genome sequencing to study the core and pangenomes of soil and plant-associated prokaryotes.</title>
        <authorList>
            <person name="Whitman W."/>
        </authorList>
    </citation>
    <scope>NUCLEOTIDE SEQUENCE [LARGE SCALE GENOMIC DNA]</scope>
    <source>
        <strain evidence="2 3">M8UP22</strain>
    </source>
</reference>
<accession>A0A852VJS9</accession>
<comment type="caution">
    <text evidence="2">The sequence shown here is derived from an EMBL/GenBank/DDBJ whole genome shotgun (WGS) entry which is preliminary data.</text>
</comment>
<proteinExistence type="predicted"/>
<organism evidence="2 3">
    <name type="scientific">Tunturiibacter lichenicola</name>
    <dbReference type="NCBI Taxonomy" id="2051959"/>
    <lineage>
        <taxon>Bacteria</taxon>
        <taxon>Pseudomonadati</taxon>
        <taxon>Acidobacteriota</taxon>
        <taxon>Terriglobia</taxon>
        <taxon>Terriglobales</taxon>
        <taxon>Acidobacteriaceae</taxon>
        <taxon>Tunturiibacter</taxon>
    </lineage>
</organism>
<dbReference type="EMBL" id="JACCCU010000003">
    <property type="protein sequence ID" value="NYF91890.1"/>
    <property type="molecule type" value="Genomic_DNA"/>
</dbReference>
<name>A0A852VJS9_9BACT</name>
<feature type="region of interest" description="Disordered" evidence="1">
    <location>
        <begin position="170"/>
        <end position="217"/>
    </location>
</feature>
<feature type="compositionally biased region" description="Gly residues" evidence="1">
    <location>
        <begin position="259"/>
        <end position="281"/>
    </location>
</feature>
<feature type="region of interest" description="Disordered" evidence="1">
    <location>
        <begin position="255"/>
        <end position="299"/>
    </location>
</feature>
<evidence type="ECO:0008006" key="4">
    <source>
        <dbReference type="Google" id="ProtNLM"/>
    </source>
</evidence>